<accession>A0AAF3F090</accession>
<organism evidence="2 3">
    <name type="scientific">Mesorhabditis belari</name>
    <dbReference type="NCBI Taxonomy" id="2138241"/>
    <lineage>
        <taxon>Eukaryota</taxon>
        <taxon>Metazoa</taxon>
        <taxon>Ecdysozoa</taxon>
        <taxon>Nematoda</taxon>
        <taxon>Chromadorea</taxon>
        <taxon>Rhabditida</taxon>
        <taxon>Rhabditina</taxon>
        <taxon>Rhabditomorpha</taxon>
        <taxon>Rhabditoidea</taxon>
        <taxon>Rhabditidae</taxon>
        <taxon>Mesorhabditinae</taxon>
        <taxon>Mesorhabditis</taxon>
    </lineage>
</organism>
<feature type="compositionally biased region" description="Basic and acidic residues" evidence="1">
    <location>
        <begin position="1"/>
        <end position="19"/>
    </location>
</feature>
<sequence>MDIQEKRVETKEKSEEKNVEQANNPSNDPPGGGRYNFRRRVATIKAQKSEDVVSTSQINLTQKRKDFSGLPRHLQELVLLKTNVNTRLQLLQTNKQLLKWTRQEGLFPRDLEKLSLHYGTMLLTTRDLQLYELKGKRRRLIKSTRIARLLEVQFEQGNFEMRTALPHLAMVFDAKVYVASFEKFRATFLDTSFKIRRALLFEFSYLDEQLVNTTAQDVESMLQFIDQHNDGVKFIDFDLFPLKKVFDWLKTQRFHFASFAMPDWGFPAFEEALNLVLKDGVPGVGDNTILALRLFDDSTGAVNVMRIITNKKPIIVSQTTAIYQQFRSALRDAPESMQPWAMNPETLGFKQEFDKEKNLVYLINQEDDELCLLIKFEPILAPIVPFVV</sequence>
<dbReference type="AlphaFoldDB" id="A0AAF3F090"/>
<dbReference type="WBParaSite" id="MBELARI_LOCUS1987">
    <property type="protein sequence ID" value="MBELARI_LOCUS1987"/>
    <property type="gene ID" value="MBELARI_LOCUS1987"/>
</dbReference>
<keyword evidence="2" id="KW-1185">Reference proteome</keyword>
<feature type="region of interest" description="Disordered" evidence="1">
    <location>
        <begin position="1"/>
        <end position="36"/>
    </location>
</feature>
<name>A0AAF3F090_9BILA</name>
<dbReference type="Proteomes" id="UP000887575">
    <property type="component" value="Unassembled WGS sequence"/>
</dbReference>
<evidence type="ECO:0000313" key="2">
    <source>
        <dbReference type="Proteomes" id="UP000887575"/>
    </source>
</evidence>
<evidence type="ECO:0000313" key="3">
    <source>
        <dbReference type="WBParaSite" id="MBELARI_LOCUS1987"/>
    </source>
</evidence>
<reference evidence="3" key="1">
    <citation type="submission" date="2024-02" db="UniProtKB">
        <authorList>
            <consortium name="WormBaseParasite"/>
        </authorList>
    </citation>
    <scope>IDENTIFICATION</scope>
</reference>
<evidence type="ECO:0000256" key="1">
    <source>
        <dbReference type="SAM" id="MobiDB-lite"/>
    </source>
</evidence>
<protein>
    <submittedName>
        <fullName evidence="3">Uncharacterized protein</fullName>
    </submittedName>
</protein>
<proteinExistence type="predicted"/>